<comment type="function">
    <text evidence="11">Required for pre-mRNA splicing as component of the spliceosome. As a component of the minor spliceosome, involved in the splicing of U12-type introns in pre-mRNAs. Down-regulates NF-kappa-B signaling by competing with RELA for CREBBP/EP300 binding. Involved in the microRNA (miRNA) biogenesis. May be involved in cyclin-D1/CCND1 mRNA stability through the SNARP complex which associates with both the 3'end of the CCND1 gene and its mRNA.</text>
</comment>
<sequence>MESHPWGNEAAQNEEGAGKDDVKKDKPNFALSGKLLEDTNTVNGVVITYAQPPEARIPKVRWRLYPFKGDEALATMYLHRQSAYLLGRDRRIADIPLDHPSCSKQHAVIQFRLIPVEKPDGTVVRRVKPYIIDLNSGNGSMVNGKKIEPQRYVELLEKDVIKFGFSSREYVMLHEGSKDADDDYRSEGEEDALTAAPKPKEKIAKAK</sequence>
<evidence type="ECO:0000256" key="3">
    <source>
        <dbReference type="ARBA" id="ARBA00022553"/>
    </source>
</evidence>
<dbReference type="GO" id="GO:0005681">
    <property type="term" value="C:spliceosomal complex"/>
    <property type="evidence" value="ECO:0007669"/>
    <property type="project" value="UniProtKB-KW"/>
</dbReference>
<keyword evidence="4" id="KW-0507">mRNA processing</keyword>
<evidence type="ECO:0000313" key="14">
    <source>
        <dbReference type="EMBL" id="OQV18664.1"/>
    </source>
</evidence>
<keyword evidence="15" id="KW-1185">Reference proteome</keyword>
<dbReference type="InterPro" id="IPR008984">
    <property type="entry name" value="SMAD_FHA_dom_sf"/>
</dbReference>
<evidence type="ECO:0000256" key="1">
    <source>
        <dbReference type="ARBA" id="ARBA00004123"/>
    </source>
</evidence>
<evidence type="ECO:0000313" key="15">
    <source>
        <dbReference type="Proteomes" id="UP000192578"/>
    </source>
</evidence>
<feature type="compositionally biased region" description="Basic and acidic residues" evidence="12">
    <location>
        <begin position="176"/>
        <end position="187"/>
    </location>
</feature>
<dbReference type="GO" id="GO:0031047">
    <property type="term" value="P:regulatory ncRNA-mediated gene silencing"/>
    <property type="evidence" value="ECO:0007669"/>
    <property type="project" value="UniProtKB-KW"/>
</dbReference>
<dbReference type="Gene3D" id="2.60.200.20">
    <property type="match status" value="1"/>
</dbReference>
<protein>
    <submittedName>
        <fullName evidence="14">Smad nuclear interacting protein 1</fullName>
    </submittedName>
</protein>
<evidence type="ECO:0000256" key="6">
    <source>
        <dbReference type="ARBA" id="ARBA00022843"/>
    </source>
</evidence>
<organism evidence="14 15">
    <name type="scientific">Hypsibius exemplaris</name>
    <name type="common">Freshwater tardigrade</name>
    <dbReference type="NCBI Taxonomy" id="2072580"/>
    <lineage>
        <taxon>Eukaryota</taxon>
        <taxon>Metazoa</taxon>
        <taxon>Ecdysozoa</taxon>
        <taxon>Tardigrada</taxon>
        <taxon>Eutardigrada</taxon>
        <taxon>Parachela</taxon>
        <taxon>Hypsibioidea</taxon>
        <taxon>Hypsibiidae</taxon>
        <taxon>Hypsibius</taxon>
    </lineage>
</organism>
<dbReference type="Proteomes" id="UP000192578">
    <property type="component" value="Unassembled WGS sequence"/>
</dbReference>
<dbReference type="InterPro" id="IPR000253">
    <property type="entry name" value="FHA_dom"/>
</dbReference>
<dbReference type="SMART" id="SM00240">
    <property type="entry name" value="FHA"/>
    <property type="match status" value="1"/>
</dbReference>
<evidence type="ECO:0000256" key="11">
    <source>
        <dbReference type="ARBA" id="ARBA00055964"/>
    </source>
</evidence>
<evidence type="ECO:0000256" key="4">
    <source>
        <dbReference type="ARBA" id="ARBA00022664"/>
    </source>
</evidence>
<gene>
    <name evidence="14" type="ORF">BV898_07293</name>
</gene>
<keyword evidence="5" id="KW-0747">Spliceosome</keyword>
<dbReference type="CDD" id="cd22718">
    <property type="entry name" value="FHA_SNIP1"/>
    <property type="match status" value="1"/>
</dbReference>
<feature type="compositionally biased region" description="Basic and acidic residues" evidence="12">
    <location>
        <begin position="16"/>
        <end position="25"/>
    </location>
</feature>
<evidence type="ECO:0000256" key="12">
    <source>
        <dbReference type="SAM" id="MobiDB-lite"/>
    </source>
</evidence>
<proteinExistence type="predicted"/>
<feature type="region of interest" description="Disordered" evidence="12">
    <location>
        <begin position="1"/>
        <end position="25"/>
    </location>
</feature>
<evidence type="ECO:0000256" key="9">
    <source>
        <dbReference type="ARBA" id="ARBA00023187"/>
    </source>
</evidence>
<dbReference type="AlphaFoldDB" id="A0A1W0WTY0"/>
<evidence type="ECO:0000259" key="13">
    <source>
        <dbReference type="PROSITE" id="PS50006"/>
    </source>
</evidence>
<keyword evidence="3" id="KW-0597">Phosphoprotein</keyword>
<keyword evidence="7" id="KW-0175">Coiled coil</keyword>
<accession>A0A1W0WTY0</accession>
<dbReference type="GO" id="GO:0006397">
    <property type="term" value="P:mRNA processing"/>
    <property type="evidence" value="ECO:0007669"/>
    <property type="project" value="UniProtKB-KW"/>
</dbReference>
<feature type="domain" description="FHA" evidence="13">
    <location>
        <begin position="84"/>
        <end position="147"/>
    </location>
</feature>
<evidence type="ECO:0000256" key="5">
    <source>
        <dbReference type="ARBA" id="ARBA00022728"/>
    </source>
</evidence>
<keyword evidence="8" id="KW-0943">RNA-mediated gene silencing</keyword>
<keyword evidence="6" id="KW-0832">Ubl conjugation</keyword>
<dbReference type="EMBL" id="MTYJ01000047">
    <property type="protein sequence ID" value="OQV18664.1"/>
    <property type="molecule type" value="Genomic_DNA"/>
</dbReference>
<evidence type="ECO:0000256" key="8">
    <source>
        <dbReference type="ARBA" id="ARBA00023158"/>
    </source>
</evidence>
<feature type="compositionally biased region" description="Basic and acidic residues" evidence="12">
    <location>
        <begin position="198"/>
        <end position="207"/>
    </location>
</feature>
<keyword evidence="9" id="KW-0508">mRNA splicing</keyword>
<dbReference type="PROSITE" id="PS50006">
    <property type="entry name" value="FHA_DOMAIN"/>
    <property type="match status" value="1"/>
</dbReference>
<feature type="region of interest" description="Disordered" evidence="12">
    <location>
        <begin position="176"/>
        <end position="207"/>
    </location>
</feature>
<dbReference type="GO" id="GO:0008380">
    <property type="term" value="P:RNA splicing"/>
    <property type="evidence" value="ECO:0007669"/>
    <property type="project" value="UniProtKB-KW"/>
</dbReference>
<evidence type="ECO:0000256" key="2">
    <source>
        <dbReference type="ARBA" id="ARBA00022499"/>
    </source>
</evidence>
<reference evidence="15" key="1">
    <citation type="submission" date="2017-01" db="EMBL/GenBank/DDBJ databases">
        <title>Comparative genomics of anhydrobiosis in the tardigrade Hypsibius dujardini.</title>
        <authorList>
            <person name="Yoshida Y."/>
            <person name="Koutsovoulos G."/>
            <person name="Laetsch D."/>
            <person name="Stevens L."/>
            <person name="Kumar S."/>
            <person name="Horikawa D."/>
            <person name="Ishino K."/>
            <person name="Komine S."/>
            <person name="Tomita M."/>
            <person name="Blaxter M."/>
            <person name="Arakawa K."/>
        </authorList>
    </citation>
    <scope>NUCLEOTIDE SEQUENCE [LARGE SCALE GENOMIC DNA]</scope>
    <source>
        <strain evidence="15">Z151</strain>
    </source>
</reference>
<keyword evidence="2" id="KW-1017">Isopeptide bond</keyword>
<keyword evidence="10" id="KW-0539">Nucleus</keyword>
<evidence type="ECO:0000256" key="7">
    <source>
        <dbReference type="ARBA" id="ARBA00023054"/>
    </source>
</evidence>
<dbReference type="OrthoDB" id="444265at2759"/>
<evidence type="ECO:0000256" key="10">
    <source>
        <dbReference type="ARBA" id="ARBA00023242"/>
    </source>
</evidence>
<dbReference type="PANTHER" id="PTHR23308">
    <property type="entry name" value="NUCLEAR INHIBITOR OF PROTEIN PHOSPHATASE-1"/>
    <property type="match status" value="1"/>
</dbReference>
<dbReference type="Pfam" id="PF00498">
    <property type="entry name" value="FHA"/>
    <property type="match status" value="1"/>
</dbReference>
<name>A0A1W0WTY0_HYPEX</name>
<dbReference type="FunFam" id="2.60.200.20:FF:000008">
    <property type="entry name" value="smad nuclear-interacting protein 1"/>
    <property type="match status" value="1"/>
</dbReference>
<dbReference type="InterPro" id="IPR050923">
    <property type="entry name" value="Cell_Proc_Reg/RNA_Proc"/>
</dbReference>
<dbReference type="SUPFAM" id="SSF49879">
    <property type="entry name" value="SMAD/FHA domain"/>
    <property type="match status" value="1"/>
</dbReference>
<comment type="subcellular location">
    <subcellularLocation>
        <location evidence="1">Nucleus</location>
    </subcellularLocation>
</comment>
<comment type="caution">
    <text evidence="14">The sequence shown here is derived from an EMBL/GenBank/DDBJ whole genome shotgun (WGS) entry which is preliminary data.</text>
</comment>